<proteinExistence type="predicted"/>
<dbReference type="SUPFAM" id="SSF56672">
    <property type="entry name" value="DNA/RNA polymerases"/>
    <property type="match status" value="1"/>
</dbReference>
<accession>A0A8C7FW19</accession>
<dbReference type="PANTHER" id="PTHR31635">
    <property type="entry name" value="REVERSE TRANSCRIPTASE DOMAIN-CONTAINING PROTEIN-RELATED"/>
    <property type="match status" value="1"/>
</dbReference>
<evidence type="ECO:0000313" key="3">
    <source>
        <dbReference type="Proteomes" id="UP000694557"/>
    </source>
</evidence>
<evidence type="ECO:0000313" key="2">
    <source>
        <dbReference type="Ensembl" id="ENSOKIP00005034286.1"/>
    </source>
</evidence>
<organism evidence="2 3">
    <name type="scientific">Oncorhynchus kisutch</name>
    <name type="common">Coho salmon</name>
    <name type="synonym">Salmo kisutch</name>
    <dbReference type="NCBI Taxonomy" id="8019"/>
    <lineage>
        <taxon>Eukaryota</taxon>
        <taxon>Metazoa</taxon>
        <taxon>Chordata</taxon>
        <taxon>Craniata</taxon>
        <taxon>Vertebrata</taxon>
        <taxon>Euteleostomi</taxon>
        <taxon>Actinopterygii</taxon>
        <taxon>Neopterygii</taxon>
        <taxon>Teleostei</taxon>
        <taxon>Protacanthopterygii</taxon>
        <taxon>Salmoniformes</taxon>
        <taxon>Salmonidae</taxon>
        <taxon>Salmoninae</taxon>
        <taxon>Oncorhynchus</taxon>
    </lineage>
</organism>
<dbReference type="InterPro" id="IPR043502">
    <property type="entry name" value="DNA/RNA_pol_sf"/>
</dbReference>
<keyword evidence="3" id="KW-1185">Reference proteome</keyword>
<dbReference type="Pfam" id="PF00078">
    <property type="entry name" value="RVT_1"/>
    <property type="match status" value="1"/>
</dbReference>
<dbReference type="PANTHER" id="PTHR31635:SF196">
    <property type="entry name" value="REVERSE TRANSCRIPTASE DOMAIN-CONTAINING PROTEIN-RELATED"/>
    <property type="match status" value="1"/>
</dbReference>
<name>A0A8C7FW19_ONCKI</name>
<dbReference type="InterPro" id="IPR000477">
    <property type="entry name" value="RT_dom"/>
</dbReference>
<dbReference type="AlphaFoldDB" id="A0A8C7FW19"/>
<dbReference type="Ensembl" id="ENSOKIT00005036182.1">
    <property type="protein sequence ID" value="ENSOKIP00005034286.1"/>
    <property type="gene ID" value="ENSOKIG00005014666.1"/>
</dbReference>
<feature type="domain" description="Reverse transcriptase" evidence="1">
    <location>
        <begin position="465"/>
        <end position="707"/>
    </location>
</feature>
<dbReference type="Proteomes" id="UP000694557">
    <property type="component" value="Unassembled WGS sequence"/>
</dbReference>
<dbReference type="PROSITE" id="PS50878">
    <property type="entry name" value="RT_POL"/>
    <property type="match status" value="1"/>
</dbReference>
<dbReference type="GeneTree" id="ENSGT00940000164735"/>
<dbReference type="CDD" id="cd01650">
    <property type="entry name" value="RT_nLTR_like"/>
    <property type="match status" value="1"/>
</dbReference>
<sequence>MRRSSIHIDAEKVEAVVIAPDAEKVEAVVIAPDAEKVEAVVLALDAEKVEAVVIALDAEKVEAVVIALDAEKVEAVVIAPDAEKVEAVVIALDAEKVEAVVIALDAEKVEAVVIAPDAEKVEAVVIAPDAEKVEAVVIALDAEKVEVVVIAPDAEKVEAVVIALDAEKVEAVVIALDAEKVEAVVLALDAEKVEAVVIALDAEKVEAVVLALDAEKVEAVVIAPDAEKVEAVVIALDAEKVEAVVIAPDAEKVEAVVIALDAEKVEAVVIALDAEKVEAVVIALDAEKVEAVVIALDAEKVEAVVIALDAEKVEAVVIALDAEKVEAVVLALDAEKVEAVVIALDAEKVEAVVIALDAEKVEAVVIAPDAEKVEAVVIAFDAEKVEAVVIALDAEKVEAVVLALDAEKVEAVVIALDAEKVEAVVIALDAEKVEAVVIAPDAEKVEAVVIALDAEKVEAVVIALDAEKVEAVVIALDAEKVEAVVIAPDAEKVEAVVIALDAEKVEAVVIALDAEKVEAVVIALDAEKVEAVVIALDAEKAFDRIEWKYMMSVLEHFGFGKEFINWIRIIYAHPMASVVTNQEMLQSFRLFTGCRQGCPISPALFAIAMEPLATRIRACADIASDKIKDTQHKISLYADDVLLFLSKPKTSIPPLLNLIHTFGSSGYKINWQKSELMPISWPVDMQFLQSTPFRTVMDKFTSLGIVVTRDLDQLLKANWDMKIYQLKQNIDFWKTLPISLVGRINAIKMVVLPRFLYLFQCLPNFIPQSYFKKLDSIVTPFLWDNKAARISKKHLCKYKIEGRFGLPHFKLYYWAANLNIVSFWRESLPAMRQKDMPAWLLIEQASCQRSSLPALKKSTYDSNRVICHTLRIWKQIRYFLNIPTIYIDSPICLNHAFHPALDDVVFSQWREKGLTTIGNLYIDGQLASFQQLQGKFNMPTTNFFRYLQIRNFIRTHIPQYGMKPNSPTLDSLILVKPHSKGSVSKLYDVLQAHIEVSTDTIKRAWEQELGSEISDEDWEEALRNINHSSVNARHNLVQFKVIHRLHYSKGKLHKIFPDTSPLCERCKQDEGTLTHLFWTCPKLHVYWALIFDYLSRAFDRVLAPDPLTALFGTVDGNNHEGKAVSLCTLLAKRLILQFWKLETVPTFEMWLRDLGNVIHMEKIRYNTSNRSPMFYKIWQPILDKWSSPAS</sequence>
<reference evidence="2" key="1">
    <citation type="submission" date="2025-08" db="UniProtKB">
        <authorList>
            <consortium name="Ensembl"/>
        </authorList>
    </citation>
    <scope>IDENTIFICATION</scope>
</reference>
<protein>
    <recommendedName>
        <fullName evidence="1">Reverse transcriptase domain-containing protein</fullName>
    </recommendedName>
</protein>
<evidence type="ECO:0000259" key="1">
    <source>
        <dbReference type="PROSITE" id="PS50878"/>
    </source>
</evidence>
<reference evidence="2" key="2">
    <citation type="submission" date="2025-09" db="UniProtKB">
        <authorList>
            <consortium name="Ensembl"/>
        </authorList>
    </citation>
    <scope>IDENTIFICATION</scope>
</reference>